<accession>A0A3L7APG2</accession>
<evidence type="ECO:0000256" key="1">
    <source>
        <dbReference type="ARBA" id="ARBA00001971"/>
    </source>
</evidence>
<dbReference type="PANTHER" id="PTHR47366">
    <property type="entry name" value="TWO-ON-TWO HEMOGLOBIN-3"/>
    <property type="match status" value="1"/>
</dbReference>
<gene>
    <name evidence="7" type="ORF">D9V34_11340</name>
</gene>
<evidence type="ECO:0000313" key="7">
    <source>
        <dbReference type="EMBL" id="RLP82369.1"/>
    </source>
</evidence>
<dbReference type="GO" id="GO:0020037">
    <property type="term" value="F:heme binding"/>
    <property type="evidence" value="ECO:0007669"/>
    <property type="project" value="InterPro"/>
</dbReference>
<name>A0A3L7APG2_9MICO</name>
<protein>
    <submittedName>
        <fullName evidence="7">Globin</fullName>
    </submittedName>
</protein>
<keyword evidence="8" id="KW-1185">Reference proteome</keyword>
<evidence type="ECO:0000256" key="5">
    <source>
        <dbReference type="ARBA" id="ARBA00023004"/>
    </source>
</evidence>
<evidence type="ECO:0000313" key="8">
    <source>
        <dbReference type="Proteomes" id="UP000269438"/>
    </source>
</evidence>
<keyword evidence="3" id="KW-0349">Heme</keyword>
<comment type="cofactor">
    <cofactor evidence="1">
        <name>heme</name>
        <dbReference type="ChEBI" id="CHEBI:30413"/>
    </cofactor>
</comment>
<dbReference type="InterPro" id="IPR044203">
    <property type="entry name" value="GlbO/GLB3-like"/>
</dbReference>
<dbReference type="InterPro" id="IPR019795">
    <property type="entry name" value="Globin_bac-like_CS"/>
</dbReference>
<dbReference type="CDD" id="cd14771">
    <property type="entry name" value="TrHb2_Mt-trHbO-like_O"/>
    <property type="match status" value="1"/>
</dbReference>
<dbReference type="GO" id="GO:0019825">
    <property type="term" value="F:oxygen binding"/>
    <property type="evidence" value="ECO:0007669"/>
    <property type="project" value="InterPro"/>
</dbReference>
<evidence type="ECO:0000256" key="3">
    <source>
        <dbReference type="ARBA" id="ARBA00022617"/>
    </source>
</evidence>
<proteinExistence type="inferred from homology"/>
<dbReference type="SUPFAM" id="SSF46458">
    <property type="entry name" value="Globin-like"/>
    <property type="match status" value="1"/>
</dbReference>
<dbReference type="InterPro" id="IPR012292">
    <property type="entry name" value="Globin/Proto"/>
</dbReference>
<dbReference type="EMBL" id="RCUY01000009">
    <property type="protein sequence ID" value="RLP82369.1"/>
    <property type="molecule type" value="Genomic_DNA"/>
</dbReference>
<dbReference type="RefSeq" id="WP_121688898.1">
    <property type="nucleotide sequence ID" value="NZ_RCUY01000009.1"/>
</dbReference>
<dbReference type="PANTHER" id="PTHR47366:SF1">
    <property type="entry name" value="TWO-ON-TWO HEMOGLOBIN-3"/>
    <property type="match status" value="1"/>
</dbReference>
<keyword evidence="5" id="KW-0408">Iron</keyword>
<keyword evidence="4" id="KW-0479">Metal-binding</keyword>
<keyword evidence="2" id="KW-0813">Transport</keyword>
<dbReference type="Gene3D" id="1.10.490.10">
    <property type="entry name" value="Globins"/>
    <property type="match status" value="1"/>
</dbReference>
<organism evidence="7 8">
    <name type="scientific">Mycetocola lacteus</name>
    <dbReference type="NCBI Taxonomy" id="76637"/>
    <lineage>
        <taxon>Bacteria</taxon>
        <taxon>Bacillati</taxon>
        <taxon>Actinomycetota</taxon>
        <taxon>Actinomycetes</taxon>
        <taxon>Micrococcales</taxon>
        <taxon>Microbacteriaceae</taxon>
        <taxon>Mycetocola</taxon>
    </lineage>
</organism>
<dbReference type="AlphaFoldDB" id="A0A3L7APG2"/>
<comment type="caution">
    <text evidence="7">The sequence shown here is derived from an EMBL/GenBank/DDBJ whole genome shotgun (WGS) entry which is preliminary data.</text>
</comment>
<dbReference type="GO" id="GO:0005344">
    <property type="term" value="F:oxygen carrier activity"/>
    <property type="evidence" value="ECO:0007669"/>
    <property type="project" value="InterPro"/>
</dbReference>
<dbReference type="InterPro" id="IPR001486">
    <property type="entry name" value="Hemoglobin_trunc"/>
</dbReference>
<reference evidence="7 8" key="1">
    <citation type="submission" date="2018-10" db="EMBL/GenBank/DDBJ databases">
        <authorList>
            <person name="Li J."/>
        </authorList>
    </citation>
    <scope>NUCLEOTIDE SEQUENCE [LARGE SCALE GENOMIC DNA]</scope>
    <source>
        <strain evidence="7 8">JCM 11654</strain>
    </source>
</reference>
<evidence type="ECO:0000256" key="4">
    <source>
        <dbReference type="ARBA" id="ARBA00022723"/>
    </source>
</evidence>
<dbReference type="Pfam" id="PF01152">
    <property type="entry name" value="Bac_globin"/>
    <property type="match status" value="1"/>
</dbReference>
<dbReference type="InterPro" id="IPR009050">
    <property type="entry name" value="Globin-like_sf"/>
</dbReference>
<dbReference type="GO" id="GO:0046872">
    <property type="term" value="F:metal ion binding"/>
    <property type="evidence" value="ECO:0007669"/>
    <property type="project" value="UniProtKB-KW"/>
</dbReference>
<dbReference type="OrthoDB" id="9790913at2"/>
<dbReference type="Proteomes" id="UP000269438">
    <property type="component" value="Unassembled WGS sequence"/>
</dbReference>
<comment type="similarity">
    <text evidence="6">Belongs to the truncated hemoglobin family. Group II subfamily.</text>
</comment>
<evidence type="ECO:0000256" key="6">
    <source>
        <dbReference type="ARBA" id="ARBA00034496"/>
    </source>
</evidence>
<evidence type="ECO:0000256" key="2">
    <source>
        <dbReference type="ARBA" id="ARBA00022448"/>
    </source>
</evidence>
<sequence length="138" mass="16027">MSTPEGQYPKNLLGRTDYERFGGRPAFEILVNEFYRGIADDPILRPMYPEEDLGPATERMLMFLEQYWGGPTTYSEQRGHPRLRMRHNAFKVNPAARDRWLIHMRAGVDKMNLSPADDAILWDYLSRAATAMVNTFEE</sequence>
<dbReference type="PROSITE" id="PS01213">
    <property type="entry name" value="GLOBIN_FAM_2"/>
    <property type="match status" value="1"/>
</dbReference>